<gene>
    <name evidence="2" type="ORF">GCM10011487_20920</name>
</gene>
<reference evidence="3" key="1">
    <citation type="submission" date="2020-01" db="EMBL/GenBank/DDBJ databases">
        <title>'Steroidobacter agaridevorans' sp. nov., agar-degrading bacteria isolated from rhizosphere soils.</title>
        <authorList>
            <person name="Ikenaga M."/>
            <person name="Kataoka M."/>
            <person name="Murouchi A."/>
            <person name="Katsuragi S."/>
            <person name="Sakai M."/>
        </authorList>
    </citation>
    <scope>NUCLEOTIDE SEQUENCE [LARGE SCALE GENOMIC DNA]</scope>
    <source>
        <strain evidence="3">YU21-B</strain>
    </source>
</reference>
<evidence type="ECO:0000256" key="1">
    <source>
        <dbReference type="SAM" id="SignalP"/>
    </source>
</evidence>
<feature type="chain" id="PRO_5032760424" description="Carboxypeptidase regulatory-like domain-containing protein" evidence="1">
    <location>
        <begin position="28"/>
        <end position="182"/>
    </location>
</feature>
<sequence>MKSMRSCVIFLATVLLALAGHSSVAEPAIQAEPGTGMAFGAFDITESDLAVTHVVLMRIKPTKMYMGSSGEKATVTYTNGEFFSPNLTPGVYAVMGFFSGSKFFALEKSLKSNTLQIEPGRVTYAGSYKLTLEKGGLFRQDKGSFARIDTPDAETQLLRWLAKELDGTGWASIVNARMNEAS</sequence>
<dbReference type="RefSeq" id="WP_161811822.1">
    <property type="nucleotide sequence ID" value="NZ_BLJN01000002.1"/>
</dbReference>
<accession>A0A829YBW2</accession>
<keyword evidence="3" id="KW-1185">Reference proteome</keyword>
<evidence type="ECO:0008006" key="4">
    <source>
        <dbReference type="Google" id="ProtNLM"/>
    </source>
</evidence>
<keyword evidence="1" id="KW-0732">Signal</keyword>
<comment type="caution">
    <text evidence="2">The sequence shown here is derived from an EMBL/GenBank/DDBJ whole genome shotgun (WGS) entry which is preliminary data.</text>
</comment>
<dbReference type="AlphaFoldDB" id="A0A829YBW2"/>
<evidence type="ECO:0000313" key="3">
    <source>
        <dbReference type="Proteomes" id="UP000445000"/>
    </source>
</evidence>
<dbReference type="EMBL" id="BLJN01000002">
    <property type="protein sequence ID" value="GFE80092.1"/>
    <property type="molecule type" value="Genomic_DNA"/>
</dbReference>
<dbReference type="Proteomes" id="UP000445000">
    <property type="component" value="Unassembled WGS sequence"/>
</dbReference>
<protein>
    <recommendedName>
        <fullName evidence="4">Carboxypeptidase regulatory-like domain-containing protein</fullName>
    </recommendedName>
</protein>
<organism evidence="2 3">
    <name type="scientific">Steroidobacter agaridevorans</name>
    <dbReference type="NCBI Taxonomy" id="2695856"/>
    <lineage>
        <taxon>Bacteria</taxon>
        <taxon>Pseudomonadati</taxon>
        <taxon>Pseudomonadota</taxon>
        <taxon>Gammaproteobacteria</taxon>
        <taxon>Steroidobacterales</taxon>
        <taxon>Steroidobacteraceae</taxon>
        <taxon>Steroidobacter</taxon>
    </lineage>
</organism>
<feature type="signal peptide" evidence="1">
    <location>
        <begin position="1"/>
        <end position="27"/>
    </location>
</feature>
<evidence type="ECO:0000313" key="2">
    <source>
        <dbReference type="EMBL" id="GFE80092.1"/>
    </source>
</evidence>
<name>A0A829YBW2_9GAMM</name>
<proteinExistence type="predicted"/>